<dbReference type="Proteomes" id="UP000284676">
    <property type="component" value="Unassembled WGS sequence"/>
</dbReference>
<proteinExistence type="predicted"/>
<keyword evidence="1" id="KW-0472">Membrane</keyword>
<dbReference type="GO" id="GO:0005886">
    <property type="term" value="C:plasma membrane"/>
    <property type="evidence" value="ECO:0007669"/>
    <property type="project" value="InterPro"/>
</dbReference>
<dbReference type="NCBIfam" id="TIGR02115">
    <property type="entry name" value="potass_kdpF"/>
    <property type="match status" value="1"/>
</dbReference>
<dbReference type="GO" id="GO:0008556">
    <property type="term" value="F:P-type potassium transmembrane transporter activity"/>
    <property type="evidence" value="ECO:0007669"/>
    <property type="project" value="InterPro"/>
</dbReference>
<reference evidence="2 3" key="1">
    <citation type="submission" date="2018-08" db="EMBL/GenBank/DDBJ databases">
        <title>A genome reference for cultivated species of the human gut microbiota.</title>
        <authorList>
            <person name="Zou Y."/>
            <person name="Xue W."/>
            <person name="Luo G."/>
        </authorList>
    </citation>
    <scope>NUCLEOTIDE SEQUENCE [LARGE SCALE GENOMIC DNA]</scope>
    <source>
        <strain evidence="2 3">AM25-1</strain>
    </source>
</reference>
<keyword evidence="2" id="KW-0378">Hydrolase</keyword>
<dbReference type="EC" id="3.6.3.12" evidence="2"/>
<evidence type="ECO:0000313" key="3">
    <source>
        <dbReference type="Proteomes" id="UP000284676"/>
    </source>
</evidence>
<protein>
    <submittedName>
        <fullName evidence="2">K(+)-transporting ATPase subunit F</fullName>
        <ecNumber evidence="2">3.6.3.12</ecNumber>
    </submittedName>
</protein>
<keyword evidence="1" id="KW-0812">Transmembrane</keyword>
<name>A0A414PWM7_FUSMR</name>
<dbReference type="EMBL" id="QRHL01000006">
    <property type="protein sequence ID" value="RHF72997.1"/>
    <property type="molecule type" value="Genomic_DNA"/>
</dbReference>
<accession>A0A414PWM7</accession>
<gene>
    <name evidence="2" type="primary">kdpF</name>
    <name evidence="2" type="ORF">DW663_05600</name>
</gene>
<comment type="caution">
    <text evidence="2">The sequence shown here is derived from an EMBL/GenBank/DDBJ whole genome shotgun (WGS) entry which is preliminary data.</text>
</comment>
<dbReference type="GO" id="GO:0016787">
    <property type="term" value="F:hydrolase activity"/>
    <property type="evidence" value="ECO:0007669"/>
    <property type="project" value="UniProtKB-KW"/>
</dbReference>
<keyword evidence="1" id="KW-1133">Transmembrane helix</keyword>
<dbReference type="Pfam" id="PF09604">
    <property type="entry name" value="Potass_KdpF"/>
    <property type="match status" value="1"/>
</dbReference>
<dbReference type="InterPro" id="IPR011726">
    <property type="entry name" value="KdpF"/>
</dbReference>
<sequence>MRQIFVEGGIMYILGTIVFLLFIYLFYVLFNPDKF</sequence>
<evidence type="ECO:0000256" key="1">
    <source>
        <dbReference type="SAM" id="Phobius"/>
    </source>
</evidence>
<organism evidence="2 3">
    <name type="scientific">Fusobacterium mortiferum</name>
    <dbReference type="NCBI Taxonomy" id="850"/>
    <lineage>
        <taxon>Bacteria</taxon>
        <taxon>Fusobacteriati</taxon>
        <taxon>Fusobacteriota</taxon>
        <taxon>Fusobacteriia</taxon>
        <taxon>Fusobacteriales</taxon>
        <taxon>Fusobacteriaceae</taxon>
        <taxon>Fusobacterium</taxon>
    </lineage>
</organism>
<evidence type="ECO:0000313" key="2">
    <source>
        <dbReference type="EMBL" id="RHF72997.1"/>
    </source>
</evidence>
<feature type="transmembrane region" description="Helical" evidence="1">
    <location>
        <begin position="12"/>
        <end position="30"/>
    </location>
</feature>
<dbReference type="AlphaFoldDB" id="A0A414PWM7"/>